<evidence type="ECO:0000313" key="1">
    <source>
        <dbReference type="EMBL" id="EEX75957.1"/>
    </source>
</evidence>
<dbReference type="AlphaFoldDB" id="C9LYX4"/>
<protein>
    <submittedName>
        <fullName evidence="1">Uncharacterized protein</fullName>
    </submittedName>
</protein>
<sequence>MRLSSRIFQSTRPRGARQVKNFSFLAFFPFQSTRPRGARQRA</sequence>
<organism evidence="1 2">
    <name type="scientific">Selenomonas sputigena (strain ATCC 35185 / DSM 20758 / CCUG 44933 / VPI D19B-28)</name>
    <dbReference type="NCBI Taxonomy" id="546271"/>
    <lineage>
        <taxon>Bacteria</taxon>
        <taxon>Bacillati</taxon>
        <taxon>Bacillota</taxon>
        <taxon>Negativicutes</taxon>
        <taxon>Selenomonadales</taxon>
        <taxon>Selenomonadaceae</taxon>
        <taxon>Selenomonas</taxon>
    </lineage>
</organism>
<comment type="caution">
    <text evidence="1">The sequence shown here is derived from an EMBL/GenBank/DDBJ whole genome shotgun (WGS) entry which is preliminary data.</text>
</comment>
<name>C9LYX4_SELS3</name>
<evidence type="ECO:0000313" key="2">
    <source>
        <dbReference type="Proteomes" id="UP000003505"/>
    </source>
</evidence>
<dbReference type="EMBL" id="ACKP02000056">
    <property type="protein sequence ID" value="EEX75957.1"/>
    <property type="molecule type" value="Genomic_DNA"/>
</dbReference>
<gene>
    <name evidence="1" type="ORF">SELSPUOL_02685</name>
</gene>
<reference evidence="1 2" key="1">
    <citation type="submission" date="2009-09" db="EMBL/GenBank/DDBJ databases">
        <authorList>
            <person name="Weinstock G."/>
            <person name="Sodergren E."/>
            <person name="Clifton S."/>
            <person name="Fulton L."/>
            <person name="Fulton B."/>
            <person name="Courtney L."/>
            <person name="Fronick C."/>
            <person name="Harrison M."/>
            <person name="Strong C."/>
            <person name="Farmer C."/>
            <person name="Delahaunty K."/>
            <person name="Markovic C."/>
            <person name="Hall O."/>
            <person name="Minx P."/>
            <person name="Tomlinson C."/>
            <person name="Mitreva M."/>
            <person name="Nelson J."/>
            <person name="Hou S."/>
            <person name="Wollam A."/>
            <person name="Pepin K.H."/>
            <person name="Johnson M."/>
            <person name="Bhonagiri V."/>
            <person name="Nash W.E."/>
            <person name="Warren W."/>
            <person name="Chinwalla A."/>
            <person name="Mardis E.R."/>
            <person name="Wilson R.K."/>
        </authorList>
    </citation>
    <scope>NUCLEOTIDE SEQUENCE [LARGE SCALE GENOMIC DNA]</scope>
    <source>
        <strain evidence="2">ATCC 35185 / DSM 20758 / VPI D19B-28</strain>
    </source>
</reference>
<proteinExistence type="predicted"/>
<dbReference type="Proteomes" id="UP000003505">
    <property type="component" value="Unassembled WGS sequence"/>
</dbReference>
<accession>C9LYX4</accession>